<dbReference type="GO" id="GO:0046872">
    <property type="term" value="F:metal ion binding"/>
    <property type="evidence" value="ECO:0007669"/>
    <property type="project" value="UniProtKB-KW"/>
</dbReference>
<evidence type="ECO:0000256" key="1">
    <source>
        <dbReference type="ARBA" id="ARBA00001946"/>
    </source>
</evidence>
<organism evidence="12 13">
    <name type="scientific">Desulfonema magnum</name>
    <dbReference type="NCBI Taxonomy" id="45655"/>
    <lineage>
        <taxon>Bacteria</taxon>
        <taxon>Pseudomonadati</taxon>
        <taxon>Thermodesulfobacteriota</taxon>
        <taxon>Desulfobacteria</taxon>
        <taxon>Desulfobacterales</taxon>
        <taxon>Desulfococcaceae</taxon>
        <taxon>Desulfonema</taxon>
    </lineage>
</organism>
<keyword evidence="8 10" id="KW-0717">Septation</keyword>
<dbReference type="PANTHER" id="PTHR11649">
    <property type="entry name" value="MSS1/TRME-RELATED GTP-BINDING PROTEIN"/>
    <property type="match status" value="1"/>
</dbReference>
<keyword evidence="4" id="KW-0479">Metal-binding</keyword>
<dbReference type="InterPro" id="IPR019987">
    <property type="entry name" value="GTP-bd_ribosome_bio_YsxC"/>
</dbReference>
<evidence type="ECO:0000256" key="10">
    <source>
        <dbReference type="HAMAP-Rule" id="MF_00321"/>
    </source>
</evidence>
<dbReference type="CDD" id="cd01876">
    <property type="entry name" value="YihA_EngB"/>
    <property type="match status" value="1"/>
</dbReference>
<dbReference type="GO" id="GO:0005525">
    <property type="term" value="F:GTP binding"/>
    <property type="evidence" value="ECO:0007669"/>
    <property type="project" value="UniProtKB-UniRule"/>
</dbReference>
<keyword evidence="5 10" id="KW-0547">Nucleotide-binding</keyword>
<comment type="function">
    <text evidence="10">Necessary for normal cell division and for the maintenance of normal septation.</text>
</comment>
<evidence type="ECO:0000256" key="9">
    <source>
        <dbReference type="ARBA" id="ARBA00023306"/>
    </source>
</evidence>
<evidence type="ECO:0000256" key="4">
    <source>
        <dbReference type="ARBA" id="ARBA00022723"/>
    </source>
</evidence>
<evidence type="ECO:0000256" key="3">
    <source>
        <dbReference type="ARBA" id="ARBA00022618"/>
    </source>
</evidence>
<evidence type="ECO:0000256" key="5">
    <source>
        <dbReference type="ARBA" id="ARBA00022741"/>
    </source>
</evidence>
<feature type="domain" description="EngB-type G" evidence="11">
    <location>
        <begin position="22"/>
        <end position="194"/>
    </location>
</feature>
<dbReference type="SUPFAM" id="SSF52540">
    <property type="entry name" value="P-loop containing nucleoside triphosphate hydrolases"/>
    <property type="match status" value="1"/>
</dbReference>
<sequence>MIIKSAEFIKSAVEASQYPPGDFPEIAFSGRSNVGKSSLINTLVNRKRLVKTSSTPGRTQLINFFLINEMISFVDLPGYGYAKVPMSVKKKWGTMIETYLSTRSALKGVVLIMDIRRTPGYEEMNFIDWLNQFNISNILVLTKTDKLSKTKQIKQHLSIAKTLSVDKNDLILFSAKTRRGKDVVWDTIEGLFTSPAIP</sequence>
<accession>A0A975GMR6</accession>
<dbReference type="InterPro" id="IPR030393">
    <property type="entry name" value="G_ENGB_dom"/>
</dbReference>
<dbReference type="NCBIfam" id="TIGR03598">
    <property type="entry name" value="GTPase_YsxC"/>
    <property type="match status" value="1"/>
</dbReference>
<comment type="cofactor">
    <cofactor evidence="1">
        <name>Mg(2+)</name>
        <dbReference type="ChEBI" id="CHEBI:18420"/>
    </cofactor>
</comment>
<dbReference type="Gene3D" id="3.40.50.300">
    <property type="entry name" value="P-loop containing nucleotide triphosphate hydrolases"/>
    <property type="match status" value="1"/>
</dbReference>
<dbReference type="RefSeq" id="WP_207682363.1">
    <property type="nucleotide sequence ID" value="NZ_CP061800.1"/>
</dbReference>
<evidence type="ECO:0000256" key="2">
    <source>
        <dbReference type="ARBA" id="ARBA00009638"/>
    </source>
</evidence>
<reference evidence="12" key="1">
    <citation type="journal article" date="2021" name="Microb. Physiol.">
        <title>Proteogenomic Insights into the Physiology of Marine, Sulfate-Reducing, Filamentous Desulfonema limicola and Desulfonema magnum.</title>
        <authorList>
            <person name="Schnaars V."/>
            <person name="Wohlbrand L."/>
            <person name="Scheve S."/>
            <person name="Hinrichs C."/>
            <person name="Reinhardt R."/>
            <person name="Rabus R."/>
        </authorList>
    </citation>
    <scope>NUCLEOTIDE SEQUENCE</scope>
    <source>
        <strain evidence="12">4be13</strain>
    </source>
</reference>
<keyword evidence="9 10" id="KW-0131">Cell cycle</keyword>
<evidence type="ECO:0000256" key="7">
    <source>
        <dbReference type="ARBA" id="ARBA00023134"/>
    </source>
</evidence>
<keyword evidence="6" id="KW-0460">Magnesium</keyword>
<proteinExistence type="inferred from homology"/>
<dbReference type="InterPro" id="IPR027417">
    <property type="entry name" value="P-loop_NTPase"/>
</dbReference>
<dbReference type="FunFam" id="3.40.50.300:FF:000098">
    <property type="entry name" value="Probable GTP-binding protein EngB"/>
    <property type="match status" value="1"/>
</dbReference>
<evidence type="ECO:0000256" key="8">
    <source>
        <dbReference type="ARBA" id="ARBA00023210"/>
    </source>
</evidence>
<dbReference type="Proteomes" id="UP000663722">
    <property type="component" value="Chromosome"/>
</dbReference>
<dbReference type="GO" id="GO:0000917">
    <property type="term" value="P:division septum assembly"/>
    <property type="evidence" value="ECO:0007669"/>
    <property type="project" value="UniProtKB-KW"/>
</dbReference>
<keyword evidence="7 10" id="KW-0342">GTP-binding</keyword>
<evidence type="ECO:0000313" key="13">
    <source>
        <dbReference type="Proteomes" id="UP000663722"/>
    </source>
</evidence>
<dbReference type="KEGG" id="dmm:dnm_029970"/>
<keyword evidence="3 10" id="KW-0132">Cell division</keyword>
<protein>
    <recommendedName>
        <fullName evidence="10">Probable GTP-binding protein EngB</fullName>
    </recommendedName>
</protein>
<evidence type="ECO:0000259" key="11">
    <source>
        <dbReference type="PROSITE" id="PS51706"/>
    </source>
</evidence>
<dbReference type="InterPro" id="IPR006073">
    <property type="entry name" value="GTP-bd"/>
</dbReference>
<keyword evidence="13" id="KW-1185">Reference proteome</keyword>
<dbReference type="EMBL" id="CP061800">
    <property type="protein sequence ID" value="QTA86970.1"/>
    <property type="molecule type" value="Genomic_DNA"/>
</dbReference>
<evidence type="ECO:0000256" key="6">
    <source>
        <dbReference type="ARBA" id="ARBA00022842"/>
    </source>
</evidence>
<dbReference type="PROSITE" id="PS51706">
    <property type="entry name" value="G_ENGB"/>
    <property type="match status" value="1"/>
</dbReference>
<dbReference type="GO" id="GO:0005829">
    <property type="term" value="C:cytosol"/>
    <property type="evidence" value="ECO:0007669"/>
    <property type="project" value="TreeGrafter"/>
</dbReference>
<comment type="similarity">
    <text evidence="2 10">Belongs to the TRAFAC class TrmE-Era-EngA-EngB-Septin-like GTPase superfamily. EngB GTPase family.</text>
</comment>
<evidence type="ECO:0000313" key="12">
    <source>
        <dbReference type="EMBL" id="QTA86970.1"/>
    </source>
</evidence>
<dbReference type="HAMAP" id="MF_00321">
    <property type="entry name" value="GTPase_EngB"/>
    <property type="match status" value="1"/>
</dbReference>
<dbReference type="Pfam" id="PF01926">
    <property type="entry name" value="MMR_HSR1"/>
    <property type="match status" value="1"/>
</dbReference>
<dbReference type="AlphaFoldDB" id="A0A975GMR6"/>
<name>A0A975GMR6_9BACT</name>
<gene>
    <name evidence="10 12" type="primary">engB</name>
    <name evidence="12" type="ORF">dnm_029970</name>
</gene>
<dbReference type="PANTHER" id="PTHR11649:SF13">
    <property type="entry name" value="ENGB-TYPE G DOMAIN-CONTAINING PROTEIN"/>
    <property type="match status" value="1"/>
</dbReference>